<comment type="caution">
    <text evidence="2">The sequence shown here is derived from an EMBL/GenBank/DDBJ whole genome shotgun (WGS) entry which is preliminary data.</text>
</comment>
<proteinExistence type="predicted"/>
<dbReference type="EMBL" id="PKSG01000173">
    <property type="protein sequence ID" value="POR38089.1"/>
    <property type="molecule type" value="Genomic_DNA"/>
</dbReference>
<evidence type="ECO:0000313" key="3">
    <source>
        <dbReference type="Proteomes" id="UP000237481"/>
    </source>
</evidence>
<name>A0A2S4L6L4_9HYPO</name>
<feature type="compositionally biased region" description="Basic residues" evidence="1">
    <location>
        <begin position="190"/>
        <end position="199"/>
    </location>
</feature>
<dbReference type="AlphaFoldDB" id="A0A2S4L6L4"/>
<sequence>RAVFVFSQLLSQNLPGHGSGRPLSAVISIDRFFAALLGRRPFARLRHALEPSVSHGSNHHYCSPGFPGPLGCCQSWTVCFRRQLFLDGNATGCARLAQLPRFCILLFHHVDIVPGTGAQATPTRRSPLRNTGDRGRQHRLLLCRLHRLCRLPRRAGPVSRHGLHGGTSRLGCRGRRVLRLDRVDDSHGQGHVHGRRAPARRQGDADER</sequence>
<accession>A0A2S4L6L4</accession>
<keyword evidence="3" id="KW-1185">Reference proteome</keyword>
<feature type="non-terminal residue" evidence="2">
    <location>
        <position position="208"/>
    </location>
</feature>
<protein>
    <submittedName>
        <fullName evidence="2">Uncharacterized protein</fullName>
    </submittedName>
</protein>
<feature type="region of interest" description="Disordered" evidence="1">
    <location>
        <begin position="183"/>
        <end position="208"/>
    </location>
</feature>
<feature type="non-terminal residue" evidence="2">
    <location>
        <position position="1"/>
    </location>
</feature>
<reference evidence="2 3" key="1">
    <citation type="submission" date="2018-01" db="EMBL/GenBank/DDBJ databases">
        <title>Harnessing the power of phylogenomics to disentangle the directionality and signatures of interkingdom host jumping in the parasitic fungal genus Tolypocladium.</title>
        <authorList>
            <person name="Quandt C.A."/>
            <person name="Patterson W."/>
            <person name="Spatafora J.W."/>
        </authorList>
    </citation>
    <scope>NUCLEOTIDE SEQUENCE [LARGE SCALE GENOMIC DNA]</scope>
    <source>
        <strain evidence="2 3">NRBC 100945</strain>
    </source>
</reference>
<evidence type="ECO:0000256" key="1">
    <source>
        <dbReference type="SAM" id="MobiDB-lite"/>
    </source>
</evidence>
<dbReference type="Proteomes" id="UP000237481">
    <property type="component" value="Unassembled WGS sequence"/>
</dbReference>
<gene>
    <name evidence="2" type="ORF">TPAR_01726</name>
</gene>
<evidence type="ECO:0000313" key="2">
    <source>
        <dbReference type="EMBL" id="POR38089.1"/>
    </source>
</evidence>
<organism evidence="2 3">
    <name type="scientific">Tolypocladium paradoxum</name>
    <dbReference type="NCBI Taxonomy" id="94208"/>
    <lineage>
        <taxon>Eukaryota</taxon>
        <taxon>Fungi</taxon>
        <taxon>Dikarya</taxon>
        <taxon>Ascomycota</taxon>
        <taxon>Pezizomycotina</taxon>
        <taxon>Sordariomycetes</taxon>
        <taxon>Hypocreomycetidae</taxon>
        <taxon>Hypocreales</taxon>
        <taxon>Ophiocordycipitaceae</taxon>
        <taxon>Tolypocladium</taxon>
    </lineage>
</organism>